<protein>
    <submittedName>
        <fullName evidence="3">Nitrilase</fullName>
    </submittedName>
</protein>
<dbReference type="GO" id="GO:0000257">
    <property type="term" value="F:nitrilase activity"/>
    <property type="evidence" value="ECO:0007669"/>
    <property type="project" value="UniProtKB-ARBA"/>
</dbReference>
<dbReference type="EMBL" id="FRBN01000004">
    <property type="protein sequence ID" value="SHL03094.1"/>
    <property type="molecule type" value="Genomic_DNA"/>
</dbReference>
<dbReference type="SUPFAM" id="SSF56317">
    <property type="entry name" value="Carbon-nitrogen hydrolase"/>
    <property type="match status" value="1"/>
</dbReference>
<feature type="domain" description="CN hydrolase" evidence="2">
    <location>
        <begin position="2"/>
        <end position="273"/>
    </location>
</feature>
<dbReference type="PANTHER" id="PTHR46044:SF1">
    <property type="entry name" value="CN HYDROLASE DOMAIN-CONTAINING PROTEIN"/>
    <property type="match status" value="1"/>
</dbReference>
<keyword evidence="4" id="KW-1185">Reference proteome</keyword>
<dbReference type="CDD" id="cd07564">
    <property type="entry name" value="nitrilases_CHs"/>
    <property type="match status" value="1"/>
</dbReference>
<accession>A0A1M6XAW5</accession>
<dbReference type="RefSeq" id="WP_073195807.1">
    <property type="nucleotide sequence ID" value="NZ_FRBN01000004.1"/>
</dbReference>
<dbReference type="InterPro" id="IPR036526">
    <property type="entry name" value="C-N_Hydrolase_sf"/>
</dbReference>
<dbReference type="OrthoDB" id="9803803at2"/>
<dbReference type="STRING" id="1054996.SAMN05444414_10411"/>
<dbReference type="PROSITE" id="PS50263">
    <property type="entry name" value="CN_HYDROLASE"/>
    <property type="match status" value="1"/>
</dbReference>
<dbReference type="InterPro" id="IPR044149">
    <property type="entry name" value="Nitrilases_CHs"/>
</dbReference>
<reference evidence="4" key="1">
    <citation type="submission" date="2016-11" db="EMBL/GenBank/DDBJ databases">
        <authorList>
            <person name="Varghese N."/>
            <person name="Submissions S."/>
        </authorList>
    </citation>
    <scope>NUCLEOTIDE SEQUENCE [LARGE SCALE GENOMIC DNA]</scope>
    <source>
        <strain evidence="4">DSM 29327</strain>
    </source>
</reference>
<sequence length="313" mass="34339">MTKVAAVQYPPVYYDLAKCLERAVEIIEEAASDGIECLVFSEAWLSGYPILVWNNLPENGFGGLSDIYRRMFENSVDLSKDDLKPVCYAAREHGIVVVIGINERESEMSASTLYNTMVIVDATGEILNVHRKVMPTNPERMVWGFGDASGINVVETAVGRVGGLLCWENYMPLARAAVYAQNVEIYCAPTAAENNVWHAAMQLVGREGSCFVVGVAPTVERSDIPKDLPSYAEYAGDDGWVAGGNGIICDPMGDVIAGPMPQKKGFLTADIDVGQVREARRAFDVMGHYSRPDIFQLSVNKSKLSPVKFEREN</sequence>
<dbReference type="AlphaFoldDB" id="A0A1M6XAW5"/>
<name>A0A1M6XAW5_9RHOB</name>
<organism evidence="3 4">
    <name type="scientific">Roseovarius marisflavi</name>
    <dbReference type="NCBI Taxonomy" id="1054996"/>
    <lineage>
        <taxon>Bacteria</taxon>
        <taxon>Pseudomonadati</taxon>
        <taxon>Pseudomonadota</taxon>
        <taxon>Alphaproteobacteria</taxon>
        <taxon>Rhodobacterales</taxon>
        <taxon>Roseobacteraceae</taxon>
        <taxon>Roseovarius</taxon>
    </lineage>
</organism>
<evidence type="ECO:0000256" key="1">
    <source>
        <dbReference type="ARBA" id="ARBA00008129"/>
    </source>
</evidence>
<dbReference type="Gene3D" id="3.60.110.10">
    <property type="entry name" value="Carbon-nitrogen hydrolase"/>
    <property type="match status" value="1"/>
</dbReference>
<dbReference type="InterPro" id="IPR003010">
    <property type="entry name" value="C-N_Hydrolase"/>
</dbReference>
<dbReference type="Pfam" id="PF00795">
    <property type="entry name" value="CN_hydrolase"/>
    <property type="match status" value="1"/>
</dbReference>
<evidence type="ECO:0000259" key="2">
    <source>
        <dbReference type="PROSITE" id="PS50263"/>
    </source>
</evidence>
<proteinExistence type="inferred from homology"/>
<evidence type="ECO:0000313" key="3">
    <source>
        <dbReference type="EMBL" id="SHL03094.1"/>
    </source>
</evidence>
<gene>
    <name evidence="3" type="ORF">SAMN05444414_10411</name>
</gene>
<dbReference type="PROSITE" id="PS00921">
    <property type="entry name" value="NITRIL_CHT_2"/>
    <property type="match status" value="1"/>
</dbReference>
<comment type="similarity">
    <text evidence="1">Belongs to the carbon-nitrogen hydrolase superfamily. Nitrilase family.</text>
</comment>
<dbReference type="InterPro" id="IPR000132">
    <property type="entry name" value="Nitrilase/CN_hydratase_CS"/>
</dbReference>
<evidence type="ECO:0000313" key="4">
    <source>
        <dbReference type="Proteomes" id="UP000184191"/>
    </source>
</evidence>
<dbReference type="Proteomes" id="UP000184191">
    <property type="component" value="Unassembled WGS sequence"/>
</dbReference>
<dbReference type="PANTHER" id="PTHR46044">
    <property type="entry name" value="NITRILASE"/>
    <property type="match status" value="1"/>
</dbReference>